<dbReference type="RefSeq" id="WP_170975459.1">
    <property type="nucleotide sequence ID" value="NZ_SZPQ01000033.1"/>
</dbReference>
<dbReference type="Proteomes" id="UP000305202">
    <property type="component" value="Unassembled WGS sequence"/>
</dbReference>
<accession>A0ABY2SGA3</accession>
<organism evidence="1 2">
    <name type="scientific">Martelella alba</name>
    <dbReference type="NCBI Taxonomy" id="2590451"/>
    <lineage>
        <taxon>Bacteria</taxon>
        <taxon>Pseudomonadati</taxon>
        <taxon>Pseudomonadota</taxon>
        <taxon>Alphaproteobacteria</taxon>
        <taxon>Hyphomicrobiales</taxon>
        <taxon>Aurantimonadaceae</taxon>
        <taxon>Martelella</taxon>
    </lineage>
</organism>
<evidence type="ECO:0000313" key="2">
    <source>
        <dbReference type="Proteomes" id="UP000305202"/>
    </source>
</evidence>
<comment type="caution">
    <text evidence="1">The sequence shown here is derived from an EMBL/GenBank/DDBJ whole genome shotgun (WGS) entry which is preliminary data.</text>
</comment>
<protein>
    <submittedName>
        <fullName evidence="1">Uncharacterized protein</fullName>
    </submittedName>
</protein>
<reference evidence="1 2" key="1">
    <citation type="submission" date="2019-04" db="EMBL/GenBank/DDBJ databases">
        <authorList>
            <person name="Li M."/>
            <person name="Gao C."/>
        </authorList>
    </citation>
    <scope>NUCLEOTIDE SEQUENCE [LARGE SCALE GENOMIC DNA]</scope>
    <source>
        <strain evidence="1 2">BGMRC 2031</strain>
    </source>
</reference>
<sequence length="298" mass="35590">MMYSIQKEKVTDAINSVIAMAKRHITRNGVIYRFVELHLNKRIYGFGEKSVYAYADAINLQYMFPFANILPDINASLDYLAHLQDTNSQLYYEGSHHILHTTASAVACLARWHQRPTYDCSYIIREFDITKSLNSIRWDIEPWRDSNIPSALRLLVNVYFEQHEKEFFANKFYNWLYENACPKTGLWRKGHISDSPNRGIFPSIASGFHFLIHYQFDKVKFPHNRQLRQTCFNYYNNQYIKLFESLGYIDIDFLYCLLRSWSQSHQELEDNEISVLHDMFRFFCEMILKQRYFQHSTD</sequence>
<gene>
    <name evidence="1" type="ORF">FCN80_19355</name>
</gene>
<keyword evidence="2" id="KW-1185">Reference proteome</keyword>
<name>A0ABY2SGA3_9HYPH</name>
<proteinExistence type="predicted"/>
<evidence type="ECO:0000313" key="1">
    <source>
        <dbReference type="EMBL" id="TKI04121.1"/>
    </source>
</evidence>
<dbReference type="EMBL" id="SZPQ01000033">
    <property type="protein sequence ID" value="TKI04121.1"/>
    <property type="molecule type" value="Genomic_DNA"/>
</dbReference>